<organism evidence="3 4">
    <name type="scientific">Anopheles minimus</name>
    <dbReference type="NCBI Taxonomy" id="112268"/>
    <lineage>
        <taxon>Eukaryota</taxon>
        <taxon>Metazoa</taxon>
        <taxon>Ecdysozoa</taxon>
        <taxon>Arthropoda</taxon>
        <taxon>Hexapoda</taxon>
        <taxon>Insecta</taxon>
        <taxon>Pterygota</taxon>
        <taxon>Neoptera</taxon>
        <taxon>Endopterygota</taxon>
        <taxon>Diptera</taxon>
        <taxon>Nematocera</taxon>
        <taxon>Culicoidea</taxon>
        <taxon>Culicidae</taxon>
        <taxon>Anophelinae</taxon>
        <taxon>Anopheles</taxon>
    </lineage>
</organism>
<name>A0A182W4W8_9DIPT</name>
<feature type="signal peptide" evidence="1">
    <location>
        <begin position="1"/>
        <end position="27"/>
    </location>
</feature>
<dbReference type="GO" id="GO:0008061">
    <property type="term" value="F:chitin binding"/>
    <property type="evidence" value="ECO:0007669"/>
    <property type="project" value="InterPro"/>
</dbReference>
<dbReference type="Proteomes" id="UP000075920">
    <property type="component" value="Unassembled WGS sequence"/>
</dbReference>
<evidence type="ECO:0000259" key="2">
    <source>
        <dbReference type="SMART" id="SM00494"/>
    </source>
</evidence>
<evidence type="ECO:0000313" key="4">
    <source>
        <dbReference type="Proteomes" id="UP000075920"/>
    </source>
</evidence>
<sequence>MFHRRQFQSIGFVVSILGAVMVGTVSTLCPTPRCVTYDEINTLWVDPNPARFLQCRPDVTGGWSLQQMPCAPGTLFSFSRQVCVLPAYWSTCAEVAPSAEPCEEPRCITYAQINTLWVHKLTNKFYQCRPVNGTWTPQEMPCAPGTLYSFKHQTCVQESMWKSSC</sequence>
<proteinExistence type="predicted"/>
<feature type="domain" description="Chitin-binding type-2" evidence="2">
    <location>
        <begin position="32"/>
        <end position="94"/>
    </location>
</feature>
<keyword evidence="4" id="KW-1185">Reference proteome</keyword>
<dbReference type="EnsemblMetazoa" id="AMIN005381-RA">
    <property type="protein sequence ID" value="AMIN005381-PA"/>
    <property type="gene ID" value="AMIN005381"/>
</dbReference>
<dbReference type="Pfam" id="PF01607">
    <property type="entry name" value="CBM_14"/>
    <property type="match status" value="1"/>
</dbReference>
<evidence type="ECO:0000256" key="1">
    <source>
        <dbReference type="SAM" id="SignalP"/>
    </source>
</evidence>
<evidence type="ECO:0000313" key="3">
    <source>
        <dbReference type="EnsemblMetazoa" id="AMIN005381-PA"/>
    </source>
</evidence>
<dbReference type="AlphaFoldDB" id="A0A182W4W8"/>
<dbReference type="InterPro" id="IPR002557">
    <property type="entry name" value="Chitin-bd_dom"/>
</dbReference>
<dbReference type="SMART" id="SM00494">
    <property type="entry name" value="ChtBD2"/>
    <property type="match status" value="2"/>
</dbReference>
<dbReference type="GO" id="GO:0005576">
    <property type="term" value="C:extracellular region"/>
    <property type="evidence" value="ECO:0007669"/>
    <property type="project" value="InterPro"/>
</dbReference>
<dbReference type="InterPro" id="IPR036508">
    <property type="entry name" value="Chitin-bd_dom_sf"/>
</dbReference>
<reference evidence="4" key="1">
    <citation type="submission" date="2013-03" db="EMBL/GenBank/DDBJ databases">
        <title>The Genome Sequence of Anopheles minimus MINIMUS1.</title>
        <authorList>
            <consortium name="The Broad Institute Genomics Platform"/>
            <person name="Neafsey D.E."/>
            <person name="Walton C."/>
            <person name="Walker B."/>
            <person name="Young S.K."/>
            <person name="Zeng Q."/>
            <person name="Gargeya S."/>
            <person name="Fitzgerald M."/>
            <person name="Haas B."/>
            <person name="Abouelleil A."/>
            <person name="Allen A.W."/>
            <person name="Alvarado L."/>
            <person name="Arachchi H.M."/>
            <person name="Berlin A.M."/>
            <person name="Chapman S.B."/>
            <person name="Gainer-Dewar J."/>
            <person name="Goldberg J."/>
            <person name="Griggs A."/>
            <person name="Gujja S."/>
            <person name="Hansen M."/>
            <person name="Howarth C."/>
            <person name="Imamovic A."/>
            <person name="Ireland A."/>
            <person name="Larimer J."/>
            <person name="McCowan C."/>
            <person name="Murphy C."/>
            <person name="Pearson M."/>
            <person name="Poon T.W."/>
            <person name="Priest M."/>
            <person name="Roberts A."/>
            <person name="Saif S."/>
            <person name="Shea T."/>
            <person name="Sisk P."/>
            <person name="Sykes S."/>
            <person name="Wortman J."/>
            <person name="Nusbaum C."/>
            <person name="Birren B."/>
        </authorList>
    </citation>
    <scope>NUCLEOTIDE SEQUENCE [LARGE SCALE GENOMIC DNA]</scope>
    <source>
        <strain evidence="4">MINIMUS1</strain>
    </source>
</reference>
<feature type="domain" description="Chitin-binding type-2" evidence="2">
    <location>
        <begin position="100"/>
        <end position="160"/>
    </location>
</feature>
<dbReference type="STRING" id="112268.A0A182W4W8"/>
<feature type="chain" id="PRO_5008140867" description="Chitin-binding type-2 domain-containing protein" evidence="1">
    <location>
        <begin position="28"/>
        <end position="165"/>
    </location>
</feature>
<accession>A0A182W4W8</accession>
<reference evidence="3" key="2">
    <citation type="submission" date="2020-05" db="UniProtKB">
        <authorList>
            <consortium name="EnsemblMetazoa"/>
        </authorList>
    </citation>
    <scope>IDENTIFICATION</scope>
    <source>
        <strain evidence="3">MINIMUS1</strain>
    </source>
</reference>
<keyword evidence="1" id="KW-0732">Signal</keyword>
<dbReference type="VEuPathDB" id="VectorBase:AMIN005381"/>
<protein>
    <recommendedName>
        <fullName evidence="2">Chitin-binding type-2 domain-containing protein</fullName>
    </recommendedName>
</protein>
<dbReference type="SUPFAM" id="SSF57625">
    <property type="entry name" value="Invertebrate chitin-binding proteins"/>
    <property type="match status" value="2"/>
</dbReference>